<dbReference type="EMBL" id="CP086721">
    <property type="protein sequence ID" value="WOO86366.1"/>
    <property type="molecule type" value="Genomic_DNA"/>
</dbReference>
<reference evidence="1" key="1">
    <citation type="submission" date="2023-10" db="EMBL/GenBank/DDBJ databases">
        <authorList>
            <person name="Noh H."/>
        </authorList>
    </citation>
    <scope>NUCLEOTIDE SEQUENCE</scope>
    <source>
        <strain evidence="1">DUCC4014</strain>
    </source>
</reference>
<proteinExistence type="predicted"/>
<evidence type="ECO:0000313" key="1">
    <source>
        <dbReference type="EMBL" id="WOO86366.1"/>
    </source>
</evidence>
<gene>
    <name evidence="1" type="ORF">LOC62_08G009844</name>
</gene>
<evidence type="ECO:0000313" key="2">
    <source>
        <dbReference type="Proteomes" id="UP000827549"/>
    </source>
</evidence>
<dbReference type="RefSeq" id="XP_062632392.1">
    <property type="nucleotide sequence ID" value="XM_062776408.1"/>
</dbReference>
<sequence length="199" mass="22677">MDEWCDDSSMHEGHGVMRDTFLHEATLDIGTDPDKNRNATLLVSCQDLHTLGSEAEKRTFNTTILPKRHDWEVEYNTLHTWDVNMIYHHGFDGTKYTSLADPGSLDLAGGSWSQRCMTWYRQHIGTPALFGYRHVQSAWGGRASLSTGLESIVLPLPHVFSRHSQRRHCQALDLLRVLLDRRRLVEATGGDWTMETDGE</sequence>
<organism evidence="1 2">
    <name type="scientific">Vanrija pseudolonga</name>
    <dbReference type="NCBI Taxonomy" id="143232"/>
    <lineage>
        <taxon>Eukaryota</taxon>
        <taxon>Fungi</taxon>
        <taxon>Dikarya</taxon>
        <taxon>Basidiomycota</taxon>
        <taxon>Agaricomycotina</taxon>
        <taxon>Tremellomycetes</taxon>
        <taxon>Trichosporonales</taxon>
        <taxon>Trichosporonaceae</taxon>
        <taxon>Vanrija</taxon>
    </lineage>
</organism>
<accession>A0AAF1BLV0</accession>
<name>A0AAF1BLV0_9TREE</name>
<protein>
    <submittedName>
        <fullName evidence="1">Uncharacterized protein</fullName>
    </submittedName>
</protein>
<dbReference type="Proteomes" id="UP000827549">
    <property type="component" value="Chromosome 8"/>
</dbReference>
<dbReference type="AlphaFoldDB" id="A0AAF1BLV0"/>
<dbReference type="GeneID" id="87813005"/>
<keyword evidence="2" id="KW-1185">Reference proteome</keyword>